<reference evidence="1 2" key="1">
    <citation type="journal article" date="2024" name="G3 (Bethesda)">
        <title>Genome assembly of Hibiscus sabdariffa L. provides insights into metabolisms of medicinal natural products.</title>
        <authorList>
            <person name="Kim T."/>
        </authorList>
    </citation>
    <scope>NUCLEOTIDE SEQUENCE [LARGE SCALE GENOMIC DNA]</scope>
    <source>
        <strain evidence="1">TK-2024</strain>
        <tissue evidence="1">Old leaves</tissue>
    </source>
</reference>
<dbReference type="Proteomes" id="UP001472677">
    <property type="component" value="Unassembled WGS sequence"/>
</dbReference>
<sequence>MLAMISEVSVLSPFLGFPTDLQPQIMAHFSLHAPVQAWWRSPCLTTVREHRYHAPANSRSCYRKIDTDTVALSSIASYISNHATISRVNISEFFHCKNHGIKNHISKLRTQKREMRVL</sequence>
<dbReference type="EMBL" id="JBBPBM010000024">
    <property type="protein sequence ID" value="KAK8542777.1"/>
    <property type="molecule type" value="Genomic_DNA"/>
</dbReference>
<keyword evidence="2" id="KW-1185">Reference proteome</keyword>
<name>A0ABR2DMX3_9ROSI</name>
<proteinExistence type="predicted"/>
<gene>
    <name evidence="1" type="ORF">V6N12_015357</name>
</gene>
<accession>A0ABR2DMX3</accession>
<comment type="caution">
    <text evidence="1">The sequence shown here is derived from an EMBL/GenBank/DDBJ whole genome shotgun (WGS) entry which is preliminary data.</text>
</comment>
<evidence type="ECO:0000313" key="1">
    <source>
        <dbReference type="EMBL" id="KAK8542777.1"/>
    </source>
</evidence>
<organism evidence="1 2">
    <name type="scientific">Hibiscus sabdariffa</name>
    <name type="common">roselle</name>
    <dbReference type="NCBI Taxonomy" id="183260"/>
    <lineage>
        <taxon>Eukaryota</taxon>
        <taxon>Viridiplantae</taxon>
        <taxon>Streptophyta</taxon>
        <taxon>Embryophyta</taxon>
        <taxon>Tracheophyta</taxon>
        <taxon>Spermatophyta</taxon>
        <taxon>Magnoliopsida</taxon>
        <taxon>eudicotyledons</taxon>
        <taxon>Gunneridae</taxon>
        <taxon>Pentapetalae</taxon>
        <taxon>rosids</taxon>
        <taxon>malvids</taxon>
        <taxon>Malvales</taxon>
        <taxon>Malvaceae</taxon>
        <taxon>Malvoideae</taxon>
        <taxon>Hibiscus</taxon>
    </lineage>
</organism>
<protein>
    <submittedName>
        <fullName evidence="1">Uncharacterized protein</fullName>
    </submittedName>
</protein>
<evidence type="ECO:0000313" key="2">
    <source>
        <dbReference type="Proteomes" id="UP001472677"/>
    </source>
</evidence>